<sequence>MELRVCGASHYIQTIRGGVVMKVQNINSNGRPVIRTKSLKDIYKHEDAKTPQRPPSSLAIDHEQVKRENPWADRTLQDVKPKTDEFVPHADDNGDSGSDDDITLKQLRNRFLTKKRKHILSNEYSKKDSADCEPVEDESDLDVLIINLKPKRSKTSKAKRKRMNMSVASSPAIDFAVKSQENLVSEPICVKVEVPDTEELGSQIKASCGDPSSNYEGLNPGGLASNEFQEMVQDEYRETLLCADEHQNCVTDEIQYDHLEDIEPISMIVPWVEMCVKLESVELVFEEFAELPPSATEEQKETADADSYMRSLSEDHNSDMCSPSRSSFIMEDTSEQRSSSSIQVPDMDIDCIDGCKELDQESNTALLQNKAEAEFPNELDDYLSSLTKNCHSNPDSIISLTTNENLVPMEDTDEEQPPTCSFDPTDRNVLNCENELLKTKQMQISASPIADTESQYLSKNQTCDSADEISTSEPHQTPERLHSTRKVSQRKFVRSPRSITKKSQVAKGNFESSRFSRTLPNLSTGCTSVEGCSESAIAFSQRQMHDMESLSMKLMSELKSMKDIVEQKLLFEAYRNVSLKNDADEVKLAISNATKVEGTAKKWLSIMARDCNRFCKIMELTPNKAAISNDTVPREGRKIIFADEAGEKLCHVKFFENDSTSSPVLSDAEQQ</sequence>
<dbReference type="EMBL" id="KI630200">
    <property type="protein sequence ID" value="EYU45136.1"/>
    <property type="molecule type" value="Genomic_DNA"/>
</dbReference>
<feature type="region of interest" description="Disordered" evidence="1">
    <location>
        <begin position="46"/>
        <end position="66"/>
    </location>
</feature>
<dbReference type="eggNOG" id="ENOG502QVTI">
    <property type="taxonomic scope" value="Eukaryota"/>
</dbReference>
<dbReference type="Proteomes" id="UP000030748">
    <property type="component" value="Unassembled WGS sequence"/>
</dbReference>
<feature type="region of interest" description="Disordered" evidence="1">
    <location>
        <begin position="82"/>
        <end position="102"/>
    </location>
</feature>
<dbReference type="PANTHER" id="PTHR34461">
    <property type="entry name" value="EXPRESSED PROTEIN"/>
    <property type="match status" value="1"/>
</dbReference>
<evidence type="ECO:0000313" key="2">
    <source>
        <dbReference type="EMBL" id="EYU45136.1"/>
    </source>
</evidence>
<organism evidence="2 3">
    <name type="scientific">Erythranthe guttata</name>
    <name type="common">Yellow monkey flower</name>
    <name type="synonym">Mimulus guttatus</name>
    <dbReference type="NCBI Taxonomy" id="4155"/>
    <lineage>
        <taxon>Eukaryota</taxon>
        <taxon>Viridiplantae</taxon>
        <taxon>Streptophyta</taxon>
        <taxon>Embryophyta</taxon>
        <taxon>Tracheophyta</taxon>
        <taxon>Spermatophyta</taxon>
        <taxon>Magnoliopsida</taxon>
        <taxon>eudicotyledons</taxon>
        <taxon>Gunneridae</taxon>
        <taxon>Pentapetalae</taxon>
        <taxon>asterids</taxon>
        <taxon>lamiids</taxon>
        <taxon>Lamiales</taxon>
        <taxon>Phrymaceae</taxon>
        <taxon>Erythranthe</taxon>
    </lineage>
</organism>
<proteinExistence type="predicted"/>
<feature type="compositionally biased region" description="Polar residues" evidence="1">
    <location>
        <begin position="452"/>
        <end position="475"/>
    </location>
</feature>
<name>A0A022RYQ9_ERYGU</name>
<feature type="compositionally biased region" description="Basic residues" evidence="1">
    <location>
        <begin position="483"/>
        <end position="494"/>
    </location>
</feature>
<dbReference type="PANTHER" id="PTHR34461:SF2">
    <property type="entry name" value="EXPRESSED PROTEIN"/>
    <property type="match status" value="1"/>
</dbReference>
<evidence type="ECO:0000313" key="3">
    <source>
        <dbReference type="Proteomes" id="UP000030748"/>
    </source>
</evidence>
<keyword evidence="3" id="KW-1185">Reference proteome</keyword>
<feature type="compositionally biased region" description="Basic and acidic residues" evidence="1">
    <location>
        <begin position="82"/>
        <end position="92"/>
    </location>
</feature>
<reference evidence="2 3" key="1">
    <citation type="journal article" date="2013" name="Proc. Natl. Acad. Sci. U.S.A.">
        <title>Fine-scale variation in meiotic recombination in Mimulus inferred from population shotgun sequencing.</title>
        <authorList>
            <person name="Hellsten U."/>
            <person name="Wright K.M."/>
            <person name="Jenkins J."/>
            <person name="Shu S."/>
            <person name="Yuan Y."/>
            <person name="Wessler S.R."/>
            <person name="Schmutz J."/>
            <person name="Willis J.H."/>
            <person name="Rokhsar D.S."/>
        </authorList>
    </citation>
    <scope>NUCLEOTIDE SEQUENCE [LARGE SCALE GENOMIC DNA]</scope>
    <source>
        <strain evidence="3">cv. DUN x IM62</strain>
    </source>
</reference>
<accession>A0A022RYQ9</accession>
<feature type="region of interest" description="Disordered" evidence="1">
    <location>
        <begin position="452"/>
        <end position="506"/>
    </location>
</feature>
<gene>
    <name evidence="2" type="ORF">MIMGU_mgv1a002457mg</name>
</gene>
<evidence type="ECO:0000256" key="1">
    <source>
        <dbReference type="SAM" id="MobiDB-lite"/>
    </source>
</evidence>
<protein>
    <submittedName>
        <fullName evidence="2">Uncharacterized protein</fullName>
    </submittedName>
</protein>
<dbReference type="STRING" id="4155.A0A022RYQ9"/>
<dbReference type="AlphaFoldDB" id="A0A022RYQ9"/>